<organism evidence="1 2">
    <name type="scientific">Aneurinibacillus soli</name>
    <dbReference type="NCBI Taxonomy" id="1500254"/>
    <lineage>
        <taxon>Bacteria</taxon>
        <taxon>Bacillati</taxon>
        <taxon>Bacillota</taxon>
        <taxon>Bacilli</taxon>
        <taxon>Bacillales</taxon>
        <taxon>Paenibacillaceae</taxon>
        <taxon>Aneurinibacillus group</taxon>
        <taxon>Aneurinibacillus</taxon>
    </lineage>
</organism>
<proteinExistence type="predicted"/>
<gene>
    <name evidence="1" type="ORF">CB4_01336</name>
</gene>
<dbReference type="InterPro" id="IPR020534">
    <property type="entry name" value="Uncharacterised_YqxA"/>
</dbReference>
<dbReference type="Proteomes" id="UP000217696">
    <property type="component" value="Chromosome"/>
</dbReference>
<dbReference type="AlphaFoldDB" id="A0A0U5B1I6"/>
<keyword evidence="2" id="KW-1185">Reference proteome</keyword>
<reference evidence="1 2" key="1">
    <citation type="submission" date="2015-12" db="EMBL/GenBank/DDBJ databases">
        <title>Genome sequence of Aneurinibacillus soli.</title>
        <authorList>
            <person name="Lee J.S."/>
            <person name="Lee K.C."/>
            <person name="Kim K.K."/>
            <person name="Lee B.W."/>
        </authorList>
    </citation>
    <scope>NUCLEOTIDE SEQUENCE [LARGE SCALE GENOMIC DNA]</scope>
    <source>
        <strain evidence="1 2">CB4</strain>
    </source>
</reference>
<evidence type="ECO:0000313" key="2">
    <source>
        <dbReference type="Proteomes" id="UP000217696"/>
    </source>
</evidence>
<dbReference type="KEGG" id="asoc:CB4_01336"/>
<protein>
    <submittedName>
        <fullName evidence="1">Uncharacterized protein</fullName>
    </submittedName>
</protein>
<dbReference type="OrthoDB" id="2475076at2"/>
<dbReference type="Pfam" id="PF12438">
    <property type="entry name" value="DUF3679"/>
    <property type="match status" value="1"/>
</dbReference>
<evidence type="ECO:0000313" key="1">
    <source>
        <dbReference type="EMBL" id="BAU27167.1"/>
    </source>
</evidence>
<dbReference type="EMBL" id="AP017312">
    <property type="protein sequence ID" value="BAU27167.1"/>
    <property type="molecule type" value="Genomic_DNA"/>
</dbReference>
<name>A0A0U5B1I6_9BACL</name>
<sequence length="120" mass="12935">MQSQKRNVRRQEGALVKLAVKFGLLVGVLFVGILFGINTAEKGMQRIEGTTDLPGKSFVIKKVEGGKMEVEVLGKQVASGVPISSGKAVTGNWLSQVGGDIRTFVIGTTRTVMEWIMSKL</sequence>
<accession>A0A0U5B1I6</accession>